<dbReference type="EMBL" id="CABDUW010003542">
    <property type="protein sequence ID" value="VTJ89400.1"/>
    <property type="molecule type" value="Genomic_DNA"/>
</dbReference>
<reference evidence="3" key="1">
    <citation type="submission" date="2019-04" db="EMBL/GenBank/DDBJ databases">
        <authorList>
            <person name="Alioto T."/>
            <person name="Alioto T."/>
        </authorList>
    </citation>
    <scope>NUCLEOTIDE SEQUENCE [LARGE SCALE GENOMIC DNA]</scope>
</reference>
<dbReference type="PANTHER" id="PTHR15454">
    <property type="entry name" value="NISCHARIN RELATED"/>
    <property type="match status" value="1"/>
</dbReference>
<protein>
    <submittedName>
        <fullName evidence="3">Uncharacterized protein</fullName>
    </submittedName>
</protein>
<dbReference type="GO" id="GO:0005737">
    <property type="term" value="C:cytoplasm"/>
    <property type="evidence" value="ECO:0007669"/>
    <property type="project" value="TreeGrafter"/>
</dbReference>
<evidence type="ECO:0000313" key="3">
    <source>
        <dbReference type="EMBL" id="VTJ89400.1"/>
    </source>
</evidence>
<dbReference type="FunFam" id="3.80.10.10:FF:002095">
    <property type="entry name" value="Uncharacterized protein"/>
    <property type="match status" value="1"/>
</dbReference>
<dbReference type="Pfam" id="PF12799">
    <property type="entry name" value="LRR_4"/>
    <property type="match status" value="1"/>
</dbReference>
<keyword evidence="2" id="KW-0677">Repeat</keyword>
<evidence type="ECO:0000313" key="4">
    <source>
        <dbReference type="Proteomes" id="UP000335636"/>
    </source>
</evidence>
<dbReference type="InterPro" id="IPR032675">
    <property type="entry name" value="LRR_dom_sf"/>
</dbReference>
<dbReference type="AlphaFoldDB" id="A0A5E4D6Q5"/>
<gene>
    <name evidence="3" type="ORF">MONAX_5E010065</name>
</gene>
<organism evidence="3 4">
    <name type="scientific">Marmota monax</name>
    <name type="common">Woodchuck</name>
    <dbReference type="NCBI Taxonomy" id="9995"/>
    <lineage>
        <taxon>Eukaryota</taxon>
        <taxon>Metazoa</taxon>
        <taxon>Chordata</taxon>
        <taxon>Craniata</taxon>
        <taxon>Vertebrata</taxon>
        <taxon>Euteleostomi</taxon>
        <taxon>Mammalia</taxon>
        <taxon>Eutheria</taxon>
        <taxon>Euarchontoglires</taxon>
        <taxon>Glires</taxon>
        <taxon>Rodentia</taxon>
        <taxon>Sciuromorpha</taxon>
        <taxon>Sciuridae</taxon>
        <taxon>Xerinae</taxon>
        <taxon>Marmotini</taxon>
        <taxon>Marmota</taxon>
    </lineage>
</organism>
<dbReference type="PRINTS" id="PR00019">
    <property type="entry name" value="LEURICHRPT"/>
</dbReference>
<dbReference type="SUPFAM" id="SSF52075">
    <property type="entry name" value="Outer arm dynein light chain 1"/>
    <property type="match status" value="1"/>
</dbReference>
<keyword evidence="4" id="KW-1185">Reference proteome</keyword>
<sequence length="299" mass="33418">MAPRMLAHFLHFHVYEINGISTALDEDLFEKGEQLLGASEFFANRPLQVYAVTEQLQQGKPTCAKGPFGNSNIREQLLPFDLSIFKSLHQVEISHCDAKHIRELVASKPTLAKMSVRFSATSMKEVLVPEASEFDEWEPEGTTLEGPVTAVISTRQALTTLDLNPNSISEMEESVKLIPKIEFLDLSHNGLLVVDNLQHLYNLMHLDLSYNKLSSLEGVHTKLGNIKTLNLAGNLLDSLSGLHKLYSLVNLDVSNNRIEQMEEVRSIGSLPYLEHVTLLKSPLSIIPDYQTKLLAQFGE</sequence>
<dbReference type="Pfam" id="PF00560">
    <property type="entry name" value="LRR_1"/>
    <property type="match status" value="1"/>
</dbReference>
<dbReference type="SMART" id="SM00365">
    <property type="entry name" value="LRR_SD22"/>
    <property type="match status" value="4"/>
</dbReference>
<evidence type="ECO:0000256" key="2">
    <source>
        <dbReference type="ARBA" id="ARBA00022737"/>
    </source>
</evidence>
<proteinExistence type="predicted"/>
<dbReference type="InterPro" id="IPR001611">
    <property type="entry name" value="Leu-rich_rpt"/>
</dbReference>
<evidence type="ECO:0000256" key="1">
    <source>
        <dbReference type="ARBA" id="ARBA00022614"/>
    </source>
</evidence>
<dbReference type="PROSITE" id="PS51450">
    <property type="entry name" value="LRR"/>
    <property type="match status" value="4"/>
</dbReference>
<dbReference type="Gene3D" id="3.80.10.10">
    <property type="entry name" value="Ribonuclease Inhibitor"/>
    <property type="match status" value="2"/>
</dbReference>
<dbReference type="InterPro" id="IPR025875">
    <property type="entry name" value="Leu-rich_rpt_4"/>
</dbReference>
<accession>A0A5E4D6Q5</accession>
<dbReference type="Proteomes" id="UP000335636">
    <property type="component" value="Unassembled WGS sequence"/>
</dbReference>
<dbReference type="PANTHER" id="PTHR15454:SF35">
    <property type="entry name" value="NISCHARIN"/>
    <property type="match status" value="1"/>
</dbReference>
<keyword evidence="1" id="KW-0433">Leucine-rich repeat</keyword>
<comment type="caution">
    <text evidence="3">The sequence shown here is derived from an EMBL/GenBank/DDBJ whole genome shotgun (WGS) entry which is preliminary data.</text>
</comment>
<name>A0A5E4D6Q5_MARMO</name>